<feature type="compositionally biased region" description="Polar residues" evidence="1">
    <location>
        <begin position="161"/>
        <end position="176"/>
    </location>
</feature>
<dbReference type="EMBL" id="ML996708">
    <property type="protein sequence ID" value="KAF2396112.1"/>
    <property type="molecule type" value="Genomic_DNA"/>
</dbReference>
<organism evidence="2 3">
    <name type="scientific">Trichodelitschia bisporula</name>
    <dbReference type="NCBI Taxonomy" id="703511"/>
    <lineage>
        <taxon>Eukaryota</taxon>
        <taxon>Fungi</taxon>
        <taxon>Dikarya</taxon>
        <taxon>Ascomycota</taxon>
        <taxon>Pezizomycotina</taxon>
        <taxon>Dothideomycetes</taxon>
        <taxon>Dothideomycetes incertae sedis</taxon>
        <taxon>Phaeotrichales</taxon>
        <taxon>Phaeotrichaceae</taxon>
        <taxon>Trichodelitschia</taxon>
    </lineage>
</organism>
<feature type="region of interest" description="Disordered" evidence="1">
    <location>
        <begin position="1"/>
        <end position="113"/>
    </location>
</feature>
<feature type="region of interest" description="Disordered" evidence="1">
    <location>
        <begin position="157"/>
        <end position="176"/>
    </location>
</feature>
<sequence length="338" mass="38477">MFVVWNSRMDQEIEDDSQPNPNDSLFSRPDGENAARENDTSETAACYPGKNVGNGTDSHSQKRKRDASNLDFENVDSNTDSDSRKRKRDDSHLDPEEDARVGADPEEWSGGYDYRETTSESFLDFEEYTVDFEKYAVDLEQDHQHLEEHYRLFFEDVEPSSEATSQSGNKSVQISEDSASRLFDTVEPKFEATPFAASGEPISLGDVYSRFRDEKWEGRDAALNELREKILAKDKYPKNPEMQREERKLIRLKDQTGRERKRQGRSMWIPWSGWGYLDPQDMTPLVDPSDAAATTKDALDVKKGDFEAARLAQNDKIADRLDTRKAESAGASMTEPVG</sequence>
<feature type="compositionally biased region" description="Basic and acidic residues" evidence="1">
    <location>
        <begin position="29"/>
        <end position="39"/>
    </location>
</feature>
<keyword evidence="3" id="KW-1185">Reference proteome</keyword>
<dbReference type="AlphaFoldDB" id="A0A6G1HJE4"/>
<accession>A0A6G1HJE4</accession>
<name>A0A6G1HJE4_9PEZI</name>
<feature type="compositionally biased region" description="Basic and acidic residues" evidence="1">
    <location>
        <begin position="88"/>
        <end position="103"/>
    </location>
</feature>
<protein>
    <submittedName>
        <fullName evidence="2">Uncharacterized protein</fullName>
    </submittedName>
</protein>
<evidence type="ECO:0000313" key="2">
    <source>
        <dbReference type="EMBL" id="KAF2396112.1"/>
    </source>
</evidence>
<gene>
    <name evidence="2" type="ORF">EJ06DRAFT_534244</name>
</gene>
<feature type="region of interest" description="Disordered" evidence="1">
    <location>
        <begin position="234"/>
        <end position="264"/>
    </location>
</feature>
<evidence type="ECO:0000313" key="3">
    <source>
        <dbReference type="Proteomes" id="UP000799640"/>
    </source>
</evidence>
<feature type="region of interest" description="Disordered" evidence="1">
    <location>
        <begin position="313"/>
        <end position="338"/>
    </location>
</feature>
<proteinExistence type="predicted"/>
<feature type="compositionally biased region" description="Basic and acidic residues" evidence="1">
    <location>
        <begin position="234"/>
        <end position="258"/>
    </location>
</feature>
<feature type="compositionally biased region" description="Basic and acidic residues" evidence="1">
    <location>
        <begin position="316"/>
        <end position="327"/>
    </location>
</feature>
<reference evidence="2" key="1">
    <citation type="journal article" date="2020" name="Stud. Mycol.">
        <title>101 Dothideomycetes genomes: a test case for predicting lifestyles and emergence of pathogens.</title>
        <authorList>
            <person name="Haridas S."/>
            <person name="Albert R."/>
            <person name="Binder M."/>
            <person name="Bloem J."/>
            <person name="Labutti K."/>
            <person name="Salamov A."/>
            <person name="Andreopoulos B."/>
            <person name="Baker S."/>
            <person name="Barry K."/>
            <person name="Bills G."/>
            <person name="Bluhm B."/>
            <person name="Cannon C."/>
            <person name="Castanera R."/>
            <person name="Culley D."/>
            <person name="Daum C."/>
            <person name="Ezra D."/>
            <person name="Gonzalez J."/>
            <person name="Henrissat B."/>
            <person name="Kuo A."/>
            <person name="Liang C."/>
            <person name="Lipzen A."/>
            <person name="Lutzoni F."/>
            <person name="Magnuson J."/>
            <person name="Mondo S."/>
            <person name="Nolan M."/>
            <person name="Ohm R."/>
            <person name="Pangilinan J."/>
            <person name="Park H.-J."/>
            <person name="Ramirez L."/>
            <person name="Alfaro M."/>
            <person name="Sun H."/>
            <person name="Tritt A."/>
            <person name="Yoshinaga Y."/>
            <person name="Zwiers L.-H."/>
            <person name="Turgeon B."/>
            <person name="Goodwin S."/>
            <person name="Spatafora J."/>
            <person name="Crous P."/>
            <person name="Grigoriev I."/>
        </authorList>
    </citation>
    <scope>NUCLEOTIDE SEQUENCE</scope>
    <source>
        <strain evidence="2">CBS 262.69</strain>
    </source>
</reference>
<dbReference type="Proteomes" id="UP000799640">
    <property type="component" value="Unassembled WGS sequence"/>
</dbReference>
<evidence type="ECO:0000256" key="1">
    <source>
        <dbReference type="SAM" id="MobiDB-lite"/>
    </source>
</evidence>